<dbReference type="Proteomes" id="UP000827092">
    <property type="component" value="Unassembled WGS sequence"/>
</dbReference>
<sequence length="1287" mass="143541">MVNVQNTLGVLTTQEVGIGDMAMYTLWSNLTNNGFADYVMEVDVLRYNGVPRLEACSARLWNYKDSFDVPYLNTSFIDPEIVDGKFLFRFNRIHVTGQRSPAIYNDSMIYVHLIMKISAMSVNKEGQQLTPTIRVGTQGKPESSVIVPSLEIMKKNDYQAPAMAVENGVQWPYLYLGGAIVLNVTMFVPRGVGYAEVFMEASGENNPPLPAVHICRAELSDVGRNVPCLRMHQDEVNANYTKYSKTDSKNRLKPDMTSVMLGDVGALPVEGRNFATVSVVVELPEGAMIKEDEMYPISSGLLISTNTIWSATANYTMKKGPPPDLEEFQFPEASAVYDAEKKVVPGHLAEVEIWVDTKIQTIANVTIAVEGTTRDISLCGLKVKSFGRNLPCIDVNTEPFYEPHDNPLDGNKVAGLRFPALSNIGFRSNLEHDRLIAIALVRIGPSCKEPEVEMEWSVTFGSEKLDGKVAIKVDLEADTSDMSVSAKKPKALAFKPAFPKSAIAAGSPVVVDLEVSLEPGSLAPVIVEIKNADAGKKFPYDMCLGGVWFRGRNYPCFSPVQVESNFTTSGSEGNRNDSAVYNLGLVCNTFVDNRDEENKVTIRVAMRPTDDSKIKDTFAVEGYATVGSHHEKIDTLKFTVVKEPDQVEESTNATVKLTTVEPIPIRIHQRIWVPFNITIPIDQVVKVQAEARAPYKDDRAILTVHNMRLVSGGVNIPCPMLYPQPKPVFNPTGPTTQSDVIRAYIGYFTNLGLSHKMNMAQKGDDDLTIEVEVEMTDHPVTDHEQIFKLRFIAEVGKAVADIEQPMKVWRDGSERADLDVKVHVDNKKPYQSGDRIDITVSVVHKTESTAEPVNATVRLYLPPYVEYDAKVFNNATTVGEVKFIPEFGGLDIVLPQFLFSDSATVTVSLLADPRNERGFGRGEVNATTPYRVLCLQNYRDEPSENPATAQTIVSCGPVDYIMYVVNSQECYKPLGLSQPKKVYKCQLSASSAAKRETGPYNIRAVPGKKVWSPALRLGPHKSYFQVDFLRTTRVSRLEFFKVDGNRAVTKYRLQYSHTGSDWLYANDITEIVYKSGKASDTLEKPVQTRFVRIVVEEAESGDEDTMYIGLKMEMYGCFIGEKSPSVSCAKHDPTWYSDDKNKYGRHFSVDVSRDIIYFCDLEYDMENLVCFASTDAGMSWRILPKSIGGVLGWDKKSGRTYAFDKRKRAHVGSDDGISWVAVDELEMNNTLAKKTFYRSQPVPAFTTEDIDMLETKTGRWEATFDGLMYEGKPDPRARWSRCCKITK</sequence>
<dbReference type="PANTHER" id="PTHR24543">
    <property type="entry name" value="MULTICOPPER OXIDASE-RELATED"/>
    <property type="match status" value="1"/>
</dbReference>
<evidence type="ECO:0000259" key="1">
    <source>
        <dbReference type="PROSITE" id="PS50022"/>
    </source>
</evidence>
<accession>A0AAV6UU51</accession>
<proteinExistence type="predicted"/>
<dbReference type="PROSITE" id="PS50022">
    <property type="entry name" value="FA58C_3"/>
    <property type="match status" value="1"/>
</dbReference>
<name>A0AAV6UU51_9ARAC</name>
<evidence type="ECO:0000313" key="2">
    <source>
        <dbReference type="EMBL" id="KAG8187957.1"/>
    </source>
</evidence>
<evidence type="ECO:0000313" key="3">
    <source>
        <dbReference type="Proteomes" id="UP000827092"/>
    </source>
</evidence>
<dbReference type="InterPro" id="IPR008979">
    <property type="entry name" value="Galactose-bd-like_sf"/>
</dbReference>
<organism evidence="2 3">
    <name type="scientific">Oedothorax gibbosus</name>
    <dbReference type="NCBI Taxonomy" id="931172"/>
    <lineage>
        <taxon>Eukaryota</taxon>
        <taxon>Metazoa</taxon>
        <taxon>Ecdysozoa</taxon>
        <taxon>Arthropoda</taxon>
        <taxon>Chelicerata</taxon>
        <taxon>Arachnida</taxon>
        <taxon>Araneae</taxon>
        <taxon>Araneomorphae</taxon>
        <taxon>Entelegynae</taxon>
        <taxon>Araneoidea</taxon>
        <taxon>Linyphiidae</taxon>
        <taxon>Erigoninae</taxon>
        <taxon>Oedothorax</taxon>
    </lineage>
</organism>
<dbReference type="Pfam" id="PF00754">
    <property type="entry name" value="F5_F8_type_C"/>
    <property type="match status" value="1"/>
</dbReference>
<dbReference type="InterPro" id="IPR000421">
    <property type="entry name" value="FA58C"/>
</dbReference>
<dbReference type="PANTHER" id="PTHR24543:SF291">
    <property type="entry name" value="SMOKE ALARM, ISOFORM D"/>
    <property type="match status" value="1"/>
</dbReference>
<feature type="domain" description="F5/8 type C" evidence="1">
    <location>
        <begin position="970"/>
        <end position="1117"/>
    </location>
</feature>
<gene>
    <name evidence="2" type="ORF">JTE90_025728</name>
</gene>
<dbReference type="SUPFAM" id="SSF49785">
    <property type="entry name" value="Galactose-binding domain-like"/>
    <property type="match status" value="1"/>
</dbReference>
<comment type="caution">
    <text evidence="2">The sequence shown here is derived from an EMBL/GenBank/DDBJ whole genome shotgun (WGS) entry which is preliminary data.</text>
</comment>
<reference evidence="2 3" key="1">
    <citation type="journal article" date="2022" name="Nat. Ecol. Evol.">
        <title>A masculinizing supergene underlies an exaggerated male reproductive morph in a spider.</title>
        <authorList>
            <person name="Hendrickx F."/>
            <person name="De Corte Z."/>
            <person name="Sonet G."/>
            <person name="Van Belleghem S.M."/>
            <person name="Kostlbacher S."/>
            <person name="Vangestel C."/>
        </authorList>
    </citation>
    <scope>NUCLEOTIDE SEQUENCE [LARGE SCALE GENOMIC DNA]</scope>
    <source>
        <strain evidence="2">W744_W776</strain>
    </source>
</reference>
<dbReference type="EMBL" id="JAFNEN010000253">
    <property type="protein sequence ID" value="KAG8187957.1"/>
    <property type="molecule type" value="Genomic_DNA"/>
</dbReference>
<keyword evidence="3" id="KW-1185">Reference proteome</keyword>
<dbReference type="Gene3D" id="2.60.120.260">
    <property type="entry name" value="Galactose-binding domain-like"/>
    <property type="match status" value="1"/>
</dbReference>
<protein>
    <recommendedName>
        <fullName evidence="1">F5/8 type C domain-containing protein</fullName>
    </recommendedName>
</protein>